<evidence type="ECO:0000313" key="2">
    <source>
        <dbReference type="Proteomes" id="UP000287171"/>
    </source>
</evidence>
<comment type="caution">
    <text evidence="1">The sequence shown here is derived from an EMBL/GenBank/DDBJ whole genome shotgun (WGS) entry which is preliminary data.</text>
</comment>
<accession>A0A402BID1</accession>
<gene>
    <name evidence="1" type="ORF">KDA_65830</name>
</gene>
<keyword evidence="2" id="KW-1185">Reference proteome</keyword>
<dbReference type="Proteomes" id="UP000287171">
    <property type="component" value="Unassembled WGS sequence"/>
</dbReference>
<evidence type="ECO:0000313" key="1">
    <source>
        <dbReference type="EMBL" id="GCE31099.1"/>
    </source>
</evidence>
<dbReference type="EMBL" id="BIFT01000002">
    <property type="protein sequence ID" value="GCE31099.1"/>
    <property type="molecule type" value="Genomic_DNA"/>
</dbReference>
<organism evidence="1 2">
    <name type="scientific">Dictyobacter alpinus</name>
    <dbReference type="NCBI Taxonomy" id="2014873"/>
    <lineage>
        <taxon>Bacteria</taxon>
        <taxon>Bacillati</taxon>
        <taxon>Chloroflexota</taxon>
        <taxon>Ktedonobacteria</taxon>
        <taxon>Ktedonobacterales</taxon>
        <taxon>Dictyobacteraceae</taxon>
        <taxon>Dictyobacter</taxon>
    </lineage>
</organism>
<protein>
    <submittedName>
        <fullName evidence="1">Uncharacterized protein</fullName>
    </submittedName>
</protein>
<proteinExistence type="predicted"/>
<dbReference type="AlphaFoldDB" id="A0A402BID1"/>
<name>A0A402BID1_9CHLR</name>
<reference evidence="2" key="1">
    <citation type="submission" date="2018-12" db="EMBL/GenBank/DDBJ databases">
        <title>Tengunoibacter tsumagoiensis gen. nov., sp. nov., Dictyobacter kobayashii sp. nov., D. alpinus sp. nov., and D. joshuensis sp. nov. and description of Dictyobacteraceae fam. nov. within the order Ktedonobacterales isolated from Tengu-no-mugimeshi.</title>
        <authorList>
            <person name="Wang C.M."/>
            <person name="Zheng Y."/>
            <person name="Sakai Y."/>
            <person name="Toyoda A."/>
            <person name="Minakuchi Y."/>
            <person name="Abe K."/>
            <person name="Yokota A."/>
            <person name="Yabe S."/>
        </authorList>
    </citation>
    <scope>NUCLEOTIDE SEQUENCE [LARGE SCALE GENOMIC DNA]</scope>
    <source>
        <strain evidence="2">Uno16</strain>
    </source>
</reference>
<sequence length="51" mass="5847">MLLSLRNKQVMALLVLVVLSLLVLTFIVLSLAHINMWQALNVKPNVFVPWF</sequence>